<feature type="domain" description="FAD-dependent oxidoreductase 2 FAD-binding" evidence="6">
    <location>
        <begin position="78"/>
        <end position="537"/>
    </location>
</feature>
<evidence type="ECO:0000256" key="3">
    <source>
        <dbReference type="ARBA" id="ARBA00022827"/>
    </source>
</evidence>
<dbReference type="Proteomes" id="UP000182412">
    <property type="component" value="Unassembled WGS sequence"/>
</dbReference>
<reference evidence="7 8" key="1">
    <citation type="submission" date="2016-10" db="EMBL/GenBank/DDBJ databases">
        <authorList>
            <person name="de Groot N.N."/>
        </authorList>
    </citation>
    <scope>NUCLEOTIDE SEQUENCE [LARGE SCALE GENOMIC DNA]</scope>
    <source>
        <strain evidence="7 8">S137</strain>
    </source>
</reference>
<gene>
    <name evidence="7" type="ORF">SAMN05216366_10958</name>
</gene>
<accession>A0A1H0QU51</accession>
<evidence type="ECO:0000256" key="2">
    <source>
        <dbReference type="ARBA" id="ARBA00022630"/>
    </source>
</evidence>
<feature type="transmembrane region" description="Helical" evidence="5">
    <location>
        <begin position="20"/>
        <end position="38"/>
    </location>
</feature>
<sequence length="570" mass="61974">MATNDKQSGMSRRNFLKTGVFAMAGVMTAGVMTGCGNGRKANLRKDKEGGLAAGEEPAFMKAPEPIADSSIKETKETDVVIVGAGMSGLCAAVSAAEAGAKVMVIEKGPTINFRSYDYGAVNSKLQLSVGNQLNPLDVTREIMRWGGYKADQQVVKLFSEKSGMVNDWIVEHAEKLGCKVKSVWTKDDQMSPNATIPNIPTLSFVLEPPAGAAEATPKGMIGGSAVIAMAYTLKTSAEQLGCEIFYETPGVQLIRPNNEGRVQGVIAKDKDGNYIKFLAKKGVILCSGDYGHDEEMLRYYIPAATKVQKIMYPNSFNTGDGQKMGLWVGAGIDEGPHAPMLFDNALLDPEGNSGGRMDAIPRQPWLAVNKRGERYANEDLPFAYICNQARQQVGLTHWTIFDAKWEEEAPRFKQSACKKLKYHHRKNEFEQLVEKGVIVKADTLEELAQKAHLPYETLKATVERYNEMARKGVDEDFGKDKTYLTTVEKAPFYAGHIGTALLVTLGGLTINDKLEVLDKERNVIPGLYAAGNASGSFFATDYPIVVTGCSHGRAYTFGYLAGKSAAEAKA</sequence>
<dbReference type="InterPro" id="IPR006311">
    <property type="entry name" value="TAT_signal"/>
</dbReference>
<protein>
    <submittedName>
        <fullName evidence="7">Fumarate reductase flavoprotein subunit</fullName>
    </submittedName>
</protein>
<evidence type="ECO:0000313" key="8">
    <source>
        <dbReference type="Proteomes" id="UP000182412"/>
    </source>
</evidence>
<dbReference type="SUPFAM" id="SSF56425">
    <property type="entry name" value="Succinate dehydrogenase/fumarate reductase flavoprotein, catalytic domain"/>
    <property type="match status" value="1"/>
</dbReference>
<evidence type="ECO:0000259" key="6">
    <source>
        <dbReference type="Pfam" id="PF00890"/>
    </source>
</evidence>
<dbReference type="Pfam" id="PF00890">
    <property type="entry name" value="FAD_binding_2"/>
    <property type="match status" value="1"/>
</dbReference>
<keyword evidence="5" id="KW-0472">Membrane</keyword>
<evidence type="ECO:0000256" key="4">
    <source>
        <dbReference type="ARBA" id="ARBA00023002"/>
    </source>
</evidence>
<dbReference type="InterPro" id="IPR027477">
    <property type="entry name" value="Succ_DH/fumarate_Rdtase_cat_sf"/>
</dbReference>
<dbReference type="PANTHER" id="PTHR43400:SF10">
    <property type="entry name" value="3-OXOSTEROID 1-DEHYDROGENASE"/>
    <property type="match status" value="1"/>
</dbReference>
<dbReference type="InterPro" id="IPR036188">
    <property type="entry name" value="FAD/NAD-bd_sf"/>
</dbReference>
<keyword evidence="5" id="KW-0812">Transmembrane</keyword>
<dbReference type="EMBL" id="FNJQ01000009">
    <property type="protein sequence ID" value="SDP20665.1"/>
    <property type="molecule type" value="Genomic_DNA"/>
</dbReference>
<dbReference type="Gene3D" id="3.50.50.60">
    <property type="entry name" value="FAD/NAD(P)-binding domain"/>
    <property type="match status" value="1"/>
</dbReference>
<evidence type="ECO:0000256" key="1">
    <source>
        <dbReference type="ARBA" id="ARBA00001974"/>
    </source>
</evidence>
<dbReference type="InterPro" id="IPR050315">
    <property type="entry name" value="FAD-oxidoreductase_2"/>
</dbReference>
<proteinExistence type="predicted"/>
<evidence type="ECO:0000256" key="5">
    <source>
        <dbReference type="SAM" id="Phobius"/>
    </source>
</evidence>
<dbReference type="PROSITE" id="PS51257">
    <property type="entry name" value="PROKAR_LIPOPROTEIN"/>
    <property type="match status" value="1"/>
</dbReference>
<keyword evidence="4" id="KW-0560">Oxidoreductase</keyword>
<dbReference type="RefSeq" id="WP_074571935.1">
    <property type="nucleotide sequence ID" value="NZ_FNJQ01000009.1"/>
</dbReference>
<dbReference type="Gene3D" id="3.90.700.10">
    <property type="entry name" value="Succinate dehydrogenase/fumarate reductase flavoprotein, catalytic domain"/>
    <property type="match status" value="1"/>
</dbReference>
<keyword evidence="2" id="KW-0285">Flavoprotein</keyword>
<keyword evidence="3" id="KW-0274">FAD</keyword>
<dbReference type="PROSITE" id="PS51318">
    <property type="entry name" value="TAT"/>
    <property type="match status" value="1"/>
</dbReference>
<dbReference type="PANTHER" id="PTHR43400">
    <property type="entry name" value="FUMARATE REDUCTASE"/>
    <property type="match status" value="1"/>
</dbReference>
<comment type="cofactor">
    <cofactor evidence="1">
        <name>FAD</name>
        <dbReference type="ChEBI" id="CHEBI:57692"/>
    </cofactor>
</comment>
<dbReference type="AlphaFoldDB" id="A0A1H0QU51"/>
<dbReference type="GO" id="GO:0008202">
    <property type="term" value="P:steroid metabolic process"/>
    <property type="evidence" value="ECO:0007669"/>
    <property type="project" value="UniProtKB-ARBA"/>
</dbReference>
<dbReference type="InterPro" id="IPR003953">
    <property type="entry name" value="FAD-dep_OxRdtase_2_FAD-bd"/>
</dbReference>
<organism evidence="7 8">
    <name type="scientific">Selenomonas ruminantium</name>
    <dbReference type="NCBI Taxonomy" id="971"/>
    <lineage>
        <taxon>Bacteria</taxon>
        <taxon>Bacillati</taxon>
        <taxon>Bacillota</taxon>
        <taxon>Negativicutes</taxon>
        <taxon>Selenomonadales</taxon>
        <taxon>Selenomonadaceae</taxon>
        <taxon>Selenomonas</taxon>
    </lineage>
</organism>
<dbReference type="PRINTS" id="PR00411">
    <property type="entry name" value="PNDRDTASEI"/>
</dbReference>
<dbReference type="GO" id="GO:0033765">
    <property type="term" value="F:steroid dehydrogenase activity, acting on the CH-CH group of donors"/>
    <property type="evidence" value="ECO:0007669"/>
    <property type="project" value="UniProtKB-ARBA"/>
</dbReference>
<keyword evidence="5" id="KW-1133">Transmembrane helix</keyword>
<dbReference type="OrthoDB" id="3169476at2"/>
<evidence type="ECO:0000313" key="7">
    <source>
        <dbReference type="EMBL" id="SDP20665.1"/>
    </source>
</evidence>
<name>A0A1H0QU51_SELRU</name>
<dbReference type="SUPFAM" id="SSF51905">
    <property type="entry name" value="FAD/NAD(P)-binding domain"/>
    <property type="match status" value="1"/>
</dbReference>